<dbReference type="Proteomes" id="UP001341259">
    <property type="component" value="Chromosome"/>
</dbReference>
<feature type="region of interest" description="Disordered" evidence="1">
    <location>
        <begin position="1"/>
        <end position="35"/>
    </location>
</feature>
<keyword evidence="3" id="KW-1185">Reference proteome</keyword>
<sequence>MHDLPHGDTVTIVRPGPSTEDEYGNDIPGPPEEITVPGCAIAPRGAAAVSAELTDARDTVITGLTLYAPYGTEIRATDRIRIDGQLYEVEGLPGSFRSPFTGSTGPVVAALELVTG</sequence>
<evidence type="ECO:0000313" key="2">
    <source>
        <dbReference type="EMBL" id="WUG92307.1"/>
    </source>
</evidence>
<dbReference type="EMBL" id="CP107906">
    <property type="protein sequence ID" value="WUG92307.1"/>
    <property type="molecule type" value="Genomic_DNA"/>
</dbReference>
<evidence type="ECO:0000256" key="1">
    <source>
        <dbReference type="SAM" id="MobiDB-lite"/>
    </source>
</evidence>
<proteinExistence type="predicted"/>
<organism evidence="2 3">
    <name type="scientific">Streptomyces violaceus</name>
    <name type="common">Streptomyces venezuelae</name>
    <dbReference type="NCBI Taxonomy" id="1936"/>
    <lineage>
        <taxon>Bacteria</taxon>
        <taxon>Bacillati</taxon>
        <taxon>Actinomycetota</taxon>
        <taxon>Actinomycetes</taxon>
        <taxon>Kitasatosporales</taxon>
        <taxon>Streptomycetaceae</taxon>
        <taxon>Streptomyces</taxon>
    </lineage>
</organism>
<protein>
    <submittedName>
        <fullName evidence="2">Head-tail adaptor protein</fullName>
    </submittedName>
</protein>
<accession>A0ABZ1NLT9</accession>
<gene>
    <name evidence="2" type="ORF">OHB29_04320</name>
</gene>
<name>A0ABZ1NLT9_STRVL</name>
<evidence type="ECO:0000313" key="3">
    <source>
        <dbReference type="Proteomes" id="UP001341259"/>
    </source>
</evidence>
<dbReference type="RefSeq" id="WP_328336729.1">
    <property type="nucleotide sequence ID" value="NZ_CP107906.1"/>
</dbReference>
<reference evidence="2 3" key="1">
    <citation type="submission" date="2022-10" db="EMBL/GenBank/DDBJ databases">
        <title>The complete genomes of actinobacterial strains from the NBC collection.</title>
        <authorList>
            <person name="Joergensen T.S."/>
            <person name="Alvarez Arevalo M."/>
            <person name="Sterndorff E.B."/>
            <person name="Faurdal D."/>
            <person name="Vuksanovic O."/>
            <person name="Mourched A.-S."/>
            <person name="Charusanti P."/>
            <person name="Shaw S."/>
            <person name="Blin K."/>
            <person name="Weber T."/>
        </authorList>
    </citation>
    <scope>NUCLEOTIDE SEQUENCE [LARGE SCALE GENOMIC DNA]</scope>
    <source>
        <strain evidence="2 3">NBC_00456</strain>
    </source>
</reference>